<sequence length="61" mass="6127">MILRRWKETGEVGGAAFLQVPDLVIVPAPGGSAMVRALEALLAEGGPRGVLPLLGPGPGPA</sequence>
<accession>A0ABT9PD42</accession>
<dbReference type="RefSeq" id="WP_307249704.1">
    <property type="nucleotide sequence ID" value="NZ_JAUSQZ010000001.1"/>
</dbReference>
<evidence type="ECO:0000313" key="2">
    <source>
        <dbReference type="Proteomes" id="UP001235712"/>
    </source>
</evidence>
<protein>
    <submittedName>
        <fullName evidence="1">Uncharacterized protein</fullName>
    </submittedName>
</protein>
<gene>
    <name evidence="1" type="ORF">J2S57_006387</name>
</gene>
<comment type="caution">
    <text evidence="1">The sequence shown here is derived from an EMBL/GenBank/DDBJ whole genome shotgun (WGS) entry which is preliminary data.</text>
</comment>
<dbReference type="EMBL" id="JAUSQZ010000001">
    <property type="protein sequence ID" value="MDP9830638.1"/>
    <property type="molecule type" value="Genomic_DNA"/>
</dbReference>
<dbReference type="Proteomes" id="UP001235712">
    <property type="component" value="Unassembled WGS sequence"/>
</dbReference>
<proteinExistence type="predicted"/>
<evidence type="ECO:0000313" key="1">
    <source>
        <dbReference type="EMBL" id="MDP9830638.1"/>
    </source>
</evidence>
<organism evidence="1 2">
    <name type="scientific">Kineosporia succinea</name>
    <dbReference type="NCBI Taxonomy" id="84632"/>
    <lineage>
        <taxon>Bacteria</taxon>
        <taxon>Bacillati</taxon>
        <taxon>Actinomycetota</taxon>
        <taxon>Actinomycetes</taxon>
        <taxon>Kineosporiales</taxon>
        <taxon>Kineosporiaceae</taxon>
        <taxon>Kineosporia</taxon>
    </lineage>
</organism>
<reference evidence="1 2" key="1">
    <citation type="submission" date="2023-07" db="EMBL/GenBank/DDBJ databases">
        <title>Sequencing the genomes of 1000 actinobacteria strains.</title>
        <authorList>
            <person name="Klenk H.-P."/>
        </authorList>
    </citation>
    <scope>NUCLEOTIDE SEQUENCE [LARGE SCALE GENOMIC DNA]</scope>
    <source>
        <strain evidence="1 2">DSM 44388</strain>
    </source>
</reference>
<keyword evidence="2" id="KW-1185">Reference proteome</keyword>
<name>A0ABT9PD42_9ACTN</name>